<evidence type="ECO:0000313" key="2">
    <source>
        <dbReference type="EMBL" id="CAE8734871.1"/>
    </source>
</evidence>
<feature type="compositionally biased region" description="Low complexity" evidence="1">
    <location>
        <begin position="306"/>
        <end position="318"/>
    </location>
</feature>
<dbReference type="AlphaFoldDB" id="A0A813LPV1"/>
<protein>
    <submittedName>
        <fullName evidence="2">Uncharacterized protein</fullName>
    </submittedName>
</protein>
<feature type="compositionally biased region" description="Low complexity" evidence="1">
    <location>
        <begin position="551"/>
        <end position="569"/>
    </location>
</feature>
<gene>
    <name evidence="2" type="ORF">PGLA2088_LOCUS47531</name>
</gene>
<sequence length="604" mass="63318">MFEPAGVHTLLRMRSSLPARPATSLTRVCLEAEAARPYTAPPDAGCSPTIAQRRQAGYPASQMVDFAATGETRSTEVLVAQTAEAEAEAELEVEDDADEADELLAQASTTLYQLQNSWAEERREAAALLWQQLHSQKQESMKLHQLPEECEEDTEELGELEDIEKVRELDRRTMEKAAEVASAESEALSLIGGFRLAASTACGDLDMALATFTAAEVRAEAAAEAEAQAYLQPGPGLLENGPEEESGSWGAEAEAAAGPPPNGRASATCSRWSVEAAEADVLALCEEASRELEGARARRRCFESRPGTSSGSAPSTGGVRAMDVAAEWQADNYLLDLQQDVERLKARAVWQVETEAEEAEADRTSLAKMQGGLCWGTAAAAASASPCRRRATASTMVFAASEFPSCPSSPSAQSADARSPASRSAGDTPPELAVLGRWVDDLRRLASYGSAGAEGSARPAAISQADSEATALGKLTADARGSASPSSPSRRLTSSKNSSPPKAGALCQNGPWTTSAKSPGGRSTGAGEADAAAGSPMRTRQGIASLAAGGASPRSPTAAAQTPPAARASCNSGNMEAQLDEILREFDEIDRIHGSIRKMSSWSR</sequence>
<feature type="region of interest" description="Disordered" evidence="1">
    <location>
        <begin position="476"/>
        <end position="573"/>
    </location>
</feature>
<dbReference type="Proteomes" id="UP000626109">
    <property type="component" value="Unassembled WGS sequence"/>
</dbReference>
<organism evidence="2 3">
    <name type="scientific">Polarella glacialis</name>
    <name type="common">Dinoflagellate</name>
    <dbReference type="NCBI Taxonomy" id="89957"/>
    <lineage>
        <taxon>Eukaryota</taxon>
        <taxon>Sar</taxon>
        <taxon>Alveolata</taxon>
        <taxon>Dinophyceae</taxon>
        <taxon>Suessiales</taxon>
        <taxon>Suessiaceae</taxon>
        <taxon>Polarella</taxon>
    </lineage>
</organism>
<comment type="caution">
    <text evidence="2">The sequence shown here is derived from an EMBL/GenBank/DDBJ whole genome shotgun (WGS) entry which is preliminary data.</text>
</comment>
<feature type="compositionally biased region" description="Low complexity" evidence="1">
    <location>
        <begin position="404"/>
        <end position="425"/>
    </location>
</feature>
<reference evidence="2" key="1">
    <citation type="submission" date="2021-02" db="EMBL/GenBank/DDBJ databases">
        <authorList>
            <person name="Dougan E. K."/>
            <person name="Rhodes N."/>
            <person name="Thang M."/>
            <person name="Chan C."/>
        </authorList>
    </citation>
    <scope>NUCLEOTIDE SEQUENCE</scope>
</reference>
<feature type="compositionally biased region" description="Low complexity" evidence="1">
    <location>
        <begin position="247"/>
        <end position="267"/>
    </location>
</feature>
<feature type="compositionally biased region" description="Low complexity" evidence="1">
    <location>
        <begin position="478"/>
        <end position="500"/>
    </location>
</feature>
<evidence type="ECO:0000256" key="1">
    <source>
        <dbReference type="SAM" id="MobiDB-lite"/>
    </source>
</evidence>
<feature type="region of interest" description="Disordered" evidence="1">
    <location>
        <begin position="233"/>
        <end position="267"/>
    </location>
</feature>
<feature type="region of interest" description="Disordered" evidence="1">
    <location>
        <begin position="403"/>
        <end position="432"/>
    </location>
</feature>
<feature type="region of interest" description="Disordered" evidence="1">
    <location>
        <begin position="296"/>
        <end position="318"/>
    </location>
</feature>
<proteinExistence type="predicted"/>
<dbReference type="EMBL" id="CAJNNW010036485">
    <property type="protein sequence ID" value="CAE8734871.1"/>
    <property type="molecule type" value="Genomic_DNA"/>
</dbReference>
<name>A0A813LPV1_POLGL</name>
<accession>A0A813LPV1</accession>
<evidence type="ECO:0000313" key="3">
    <source>
        <dbReference type="Proteomes" id="UP000626109"/>
    </source>
</evidence>